<accession>A0AAP1E7A6</accession>
<name>A0AAP1E7A6_BACIU</name>
<dbReference type="Proteomes" id="UP000076442">
    <property type="component" value="Unassembled WGS sequence"/>
</dbReference>
<evidence type="ECO:0000313" key="2">
    <source>
        <dbReference type="Proteomes" id="UP000076442"/>
    </source>
</evidence>
<dbReference type="EMBL" id="LJZV01000003">
    <property type="protein sequence ID" value="KZD94144.1"/>
    <property type="molecule type" value="Genomic_DNA"/>
</dbReference>
<organism evidence="1 2">
    <name type="scientific">Bacillus subtilis</name>
    <dbReference type="NCBI Taxonomy" id="1423"/>
    <lineage>
        <taxon>Bacteria</taxon>
        <taxon>Bacillati</taxon>
        <taxon>Bacillota</taxon>
        <taxon>Bacilli</taxon>
        <taxon>Bacillales</taxon>
        <taxon>Bacillaceae</taxon>
        <taxon>Bacillus</taxon>
    </lineage>
</organism>
<reference evidence="1 2" key="1">
    <citation type="submission" date="2015-09" db="EMBL/GenBank/DDBJ databases">
        <title>Spore heat resistance.</title>
        <authorList>
            <person name="Boekhorst J."/>
            <person name="Berendsen E.M."/>
            <person name="Wells-Bennik M.H."/>
            <person name="Kuipers O.P."/>
        </authorList>
    </citation>
    <scope>NUCLEOTIDE SEQUENCE [LARGE SCALE GENOMIC DNA]</scope>
    <source>
        <strain evidence="1 2">B4122</strain>
    </source>
</reference>
<evidence type="ECO:0000313" key="1">
    <source>
        <dbReference type="EMBL" id="KZD94144.1"/>
    </source>
</evidence>
<protein>
    <submittedName>
        <fullName evidence="1">Uncharacterized protein</fullName>
    </submittedName>
</protein>
<comment type="caution">
    <text evidence="1">The sequence shown here is derived from an EMBL/GenBank/DDBJ whole genome shotgun (WGS) entry which is preliminary data.</text>
</comment>
<dbReference type="AlphaFoldDB" id="A0AAP1E7A6"/>
<sequence>MMHFHLSCEQKNEHFATEIGIIVREIDNFQMGIEVRRKIKKGEIINEDQNIKK</sequence>
<proteinExistence type="predicted"/>
<gene>
    <name evidence="1" type="ORF">B4122_0840</name>
</gene>